<dbReference type="EMBL" id="EU294493">
    <property type="protein sequence ID" value="ACA50449.1"/>
    <property type="molecule type" value="mRNA"/>
</dbReference>
<organism evidence="2">
    <name type="scientific">Cucumis sativus</name>
    <name type="common">Cucumber</name>
    <dbReference type="NCBI Taxonomy" id="3659"/>
    <lineage>
        <taxon>Eukaryota</taxon>
        <taxon>Viridiplantae</taxon>
        <taxon>Streptophyta</taxon>
        <taxon>Embryophyta</taxon>
        <taxon>Tracheophyta</taxon>
        <taxon>Spermatophyta</taxon>
        <taxon>Magnoliopsida</taxon>
        <taxon>eudicotyledons</taxon>
        <taxon>Gunneridae</taxon>
        <taxon>Pentapetalae</taxon>
        <taxon>rosids</taxon>
        <taxon>fabids</taxon>
        <taxon>Cucurbitales</taxon>
        <taxon>Cucurbitaceae</taxon>
        <taxon>Benincaseae</taxon>
        <taxon>Cucumis</taxon>
    </lineage>
</organism>
<reference evidence="2" key="1">
    <citation type="submission" date="2007-11" db="EMBL/GenBank/DDBJ databases">
        <authorList>
            <person name="Sun J.J."/>
            <person name="Li F."/>
            <person name="Bai S.N."/>
        </authorList>
    </citation>
    <scope>NUCLEOTIDE SEQUENCE</scope>
</reference>
<feature type="region of interest" description="Disordered" evidence="1">
    <location>
        <begin position="67"/>
        <end position="103"/>
    </location>
</feature>
<sequence length="103" mass="10572">MGGGNYGGGSGGNFSNDYASDNRGSVGGFGGNDAGYNAASNFATGNTFGSESNAGFGSSDYFVKSEGEQFGSNETNTMKASGEDHFEENARDEDDSNDFAKRA</sequence>
<feature type="compositionally biased region" description="Polar residues" evidence="1">
    <location>
        <begin position="70"/>
        <end position="79"/>
    </location>
</feature>
<feature type="compositionally biased region" description="Gly residues" evidence="1">
    <location>
        <begin position="1"/>
        <end position="12"/>
    </location>
</feature>
<evidence type="ECO:0000256" key="1">
    <source>
        <dbReference type="SAM" id="MobiDB-lite"/>
    </source>
</evidence>
<feature type="region of interest" description="Disordered" evidence="1">
    <location>
        <begin position="1"/>
        <end position="31"/>
    </location>
</feature>
<accession>B7SHL2</accession>
<protein>
    <submittedName>
        <fullName evidence="2">Putative Gly-rich RNA-binding protein</fullName>
    </submittedName>
</protein>
<evidence type="ECO:0000313" key="2">
    <source>
        <dbReference type="EMBL" id="ACA50449.1"/>
    </source>
</evidence>
<dbReference type="AlphaFoldDB" id="B7SHL2"/>
<proteinExistence type="evidence at transcript level"/>
<name>B7SHL2_CUCSA</name>